<keyword evidence="9" id="KW-1185">Reference proteome</keyword>
<accession>A0ABV9QRN1</accession>
<comment type="subcellular location">
    <subcellularLocation>
        <location evidence="1">Chromosome</location>
    </subcellularLocation>
</comment>
<feature type="region of interest" description="Disordered" evidence="6">
    <location>
        <begin position="152"/>
        <end position="173"/>
    </location>
</feature>
<dbReference type="Proteomes" id="UP001595886">
    <property type="component" value="Unassembled WGS sequence"/>
</dbReference>
<dbReference type="EC" id="2.1.1.-" evidence="8"/>
<name>A0ABV9QRN1_9GAMM</name>
<keyword evidence="4 8" id="KW-0808">Transferase</keyword>
<evidence type="ECO:0000256" key="1">
    <source>
        <dbReference type="ARBA" id="ARBA00004286"/>
    </source>
</evidence>
<dbReference type="PROSITE" id="PS50280">
    <property type="entry name" value="SET"/>
    <property type="match status" value="1"/>
</dbReference>
<dbReference type="InterPro" id="IPR050777">
    <property type="entry name" value="SET2_Histone-Lys_MeTrsfase"/>
</dbReference>
<dbReference type="EMBL" id="JBHSHD010000003">
    <property type="protein sequence ID" value="MFC4819320.1"/>
    <property type="molecule type" value="Genomic_DNA"/>
</dbReference>
<dbReference type="SUPFAM" id="SSF82199">
    <property type="entry name" value="SET domain"/>
    <property type="match status" value="1"/>
</dbReference>
<dbReference type="InterPro" id="IPR046341">
    <property type="entry name" value="SET_dom_sf"/>
</dbReference>
<evidence type="ECO:0000256" key="4">
    <source>
        <dbReference type="ARBA" id="ARBA00022679"/>
    </source>
</evidence>
<keyword evidence="2" id="KW-0158">Chromosome</keyword>
<evidence type="ECO:0000313" key="9">
    <source>
        <dbReference type="Proteomes" id="UP001595886"/>
    </source>
</evidence>
<feature type="compositionally biased region" description="Basic residues" evidence="6">
    <location>
        <begin position="163"/>
        <end position="173"/>
    </location>
</feature>
<comment type="caution">
    <text evidence="8">The sequence shown here is derived from an EMBL/GenBank/DDBJ whole genome shotgun (WGS) entry which is preliminary data.</text>
</comment>
<reference evidence="9" key="1">
    <citation type="journal article" date="2019" name="Int. J. Syst. Evol. Microbiol.">
        <title>The Global Catalogue of Microorganisms (GCM) 10K type strain sequencing project: providing services to taxonomists for standard genome sequencing and annotation.</title>
        <authorList>
            <consortium name="The Broad Institute Genomics Platform"/>
            <consortium name="The Broad Institute Genome Sequencing Center for Infectious Disease"/>
            <person name="Wu L."/>
            <person name="Ma J."/>
        </authorList>
    </citation>
    <scope>NUCLEOTIDE SEQUENCE [LARGE SCALE GENOMIC DNA]</scope>
    <source>
        <strain evidence="9">CCUG 30340</strain>
    </source>
</reference>
<organism evidence="8 9">
    <name type="scientific">Dokdonella ginsengisoli</name>
    <dbReference type="NCBI Taxonomy" id="363846"/>
    <lineage>
        <taxon>Bacteria</taxon>
        <taxon>Pseudomonadati</taxon>
        <taxon>Pseudomonadota</taxon>
        <taxon>Gammaproteobacteria</taxon>
        <taxon>Lysobacterales</taxon>
        <taxon>Rhodanobacteraceae</taxon>
        <taxon>Dokdonella</taxon>
    </lineage>
</organism>
<sequence length="173" mass="19535">MPRRIAARRSPIHGNGVFALTDIPAGTELIEYRGKRLTHAQADRLYANTSDTGHTFLFTLNDKYVIDANSEGNIARWINHSCKPNCRALLEEDEGGDPRKDRVLIESLRALRPGEELTYDYGIVLEERLTPRLKAIWACRCGARKCVGTMLRPKRKPAEARRKPAKPKSARKA</sequence>
<keyword evidence="3 8" id="KW-0489">Methyltransferase</keyword>
<dbReference type="InterPro" id="IPR001214">
    <property type="entry name" value="SET_dom"/>
</dbReference>
<evidence type="ECO:0000259" key="7">
    <source>
        <dbReference type="PROSITE" id="PS50280"/>
    </source>
</evidence>
<feature type="domain" description="SET" evidence="7">
    <location>
        <begin position="3"/>
        <end position="122"/>
    </location>
</feature>
<protein>
    <submittedName>
        <fullName evidence="8">SET domain-containing protein</fullName>
        <ecNumber evidence="8">2.1.1.-</ecNumber>
    </submittedName>
</protein>
<evidence type="ECO:0000313" key="8">
    <source>
        <dbReference type="EMBL" id="MFC4819320.1"/>
    </source>
</evidence>
<evidence type="ECO:0000256" key="2">
    <source>
        <dbReference type="ARBA" id="ARBA00022454"/>
    </source>
</evidence>
<dbReference type="GO" id="GO:0032259">
    <property type="term" value="P:methylation"/>
    <property type="evidence" value="ECO:0007669"/>
    <property type="project" value="UniProtKB-KW"/>
</dbReference>
<dbReference type="GO" id="GO:0008168">
    <property type="term" value="F:methyltransferase activity"/>
    <property type="evidence" value="ECO:0007669"/>
    <property type="project" value="UniProtKB-KW"/>
</dbReference>
<dbReference type="SMART" id="SM00317">
    <property type="entry name" value="SET"/>
    <property type="match status" value="1"/>
</dbReference>
<dbReference type="Gene3D" id="2.170.270.10">
    <property type="entry name" value="SET domain"/>
    <property type="match status" value="1"/>
</dbReference>
<proteinExistence type="predicted"/>
<keyword evidence="5" id="KW-0949">S-adenosyl-L-methionine</keyword>
<evidence type="ECO:0000256" key="6">
    <source>
        <dbReference type="SAM" id="MobiDB-lite"/>
    </source>
</evidence>
<dbReference type="RefSeq" id="WP_380019078.1">
    <property type="nucleotide sequence ID" value="NZ_JBHSHD010000003.1"/>
</dbReference>
<evidence type="ECO:0000256" key="3">
    <source>
        <dbReference type="ARBA" id="ARBA00022603"/>
    </source>
</evidence>
<evidence type="ECO:0000256" key="5">
    <source>
        <dbReference type="ARBA" id="ARBA00022691"/>
    </source>
</evidence>
<dbReference type="PANTHER" id="PTHR22884">
    <property type="entry name" value="SET DOMAIN PROTEINS"/>
    <property type="match status" value="1"/>
</dbReference>
<dbReference type="Pfam" id="PF00856">
    <property type="entry name" value="SET"/>
    <property type="match status" value="1"/>
</dbReference>
<gene>
    <name evidence="8" type="ORF">ACFO6Q_03240</name>
</gene>